<evidence type="ECO:0000313" key="4">
    <source>
        <dbReference type="Proteomes" id="UP000544331"/>
    </source>
</evidence>
<keyword evidence="1" id="KW-0732">Signal</keyword>
<dbReference type="Pfam" id="PF00067">
    <property type="entry name" value="p450"/>
    <property type="match status" value="1"/>
</dbReference>
<evidence type="ECO:0000259" key="2">
    <source>
        <dbReference type="PROSITE" id="PS52045"/>
    </source>
</evidence>
<gene>
    <name evidence="3" type="ORF">FMUND_10736</name>
</gene>
<proteinExistence type="predicted"/>
<keyword evidence="3" id="KW-0560">Oxidoreductase</keyword>
<dbReference type="OrthoDB" id="2789670at2759"/>
<dbReference type="EMBL" id="JAAOAN010000400">
    <property type="protein sequence ID" value="KAF5708159.1"/>
    <property type="molecule type" value="Genomic_DNA"/>
</dbReference>
<keyword evidence="3" id="KW-0503">Monooxygenase</keyword>
<dbReference type="GO" id="GO:0016705">
    <property type="term" value="F:oxidoreductase activity, acting on paired donors, with incorporation or reduction of molecular oxygen"/>
    <property type="evidence" value="ECO:0007669"/>
    <property type="project" value="InterPro"/>
</dbReference>
<dbReference type="PROSITE" id="PS52045">
    <property type="entry name" value="NEPROSIN_PEP_CD"/>
    <property type="match status" value="1"/>
</dbReference>
<evidence type="ECO:0000313" key="3">
    <source>
        <dbReference type="EMBL" id="KAF5708159.1"/>
    </source>
</evidence>
<feature type="signal peptide" evidence="1">
    <location>
        <begin position="1"/>
        <end position="17"/>
    </location>
</feature>
<protein>
    <submittedName>
        <fullName evidence="3">Cytochrome P450 monooxygenase monooxygenase</fullName>
    </submittedName>
</protein>
<sequence>MVRATALVLLFISVVAAAIGDGGHQRVEKRADDASDLATRAEFITFSKHLAQVRAAKYEHYSSTPVRNKDAFVKIQQHILRMYGGVTKPDKVLSYMETDDYVDCLPFMQQPTIHLLNLTDEDVKPTANVSFPDFPKSDGPQPVEMLWQVNMSDPYGNNMKCKEGTVPLMRLTLEYMTKFGDLEGLFRKPALPEPSVKKGTATGRKRGESADCTHIREIGRDFAGFGDRYIGASTAINIWKPAATFSLSQLWLVFEASSPSADQSVESGWAVVHPDANPRTFIYFMSRSEPRVGCWNTMCEGFVVTGSALHVGRAFSRVSSFSTTDQWEVGHVWILGGGRWVLFRRTGGVFSEIGFYPTSLFGSTGMASGANRVDFGGEVCDWLTPGTYGQMGSGRKSEAGFGFAAYQRDTGARTFSLVGLEEDSATGRHHAPLNAHPNALLFHCVQESGNVDTRGRGRICRNAVLRFQDCRMLYAREMENTLAKLAPLLEGIFRKVMQGGHLSRFNWSRFFLTKANKSLKSFKEQWNKFNKDALARAFYAGSRPPIVDLYKAVASGTISQDHLLHTLDEIPFANLDVTLGAIPWNLVFLAANPEHQCYILDEVREWKQSPKGEDFNNYFTDSTTYLSACISKSSRLRPLAAFSVPQAILTDRVINGYLFPAGTNFIVDA</sequence>
<dbReference type="InterPro" id="IPR004314">
    <property type="entry name" value="Neprosin"/>
</dbReference>
<dbReference type="GO" id="GO:0005506">
    <property type="term" value="F:iron ion binding"/>
    <property type="evidence" value="ECO:0007669"/>
    <property type="project" value="InterPro"/>
</dbReference>
<dbReference type="PANTHER" id="PTHR31589">
    <property type="entry name" value="PROTEIN, PUTATIVE (DUF239)-RELATED-RELATED"/>
    <property type="match status" value="1"/>
</dbReference>
<feature type="domain" description="Neprosin PEP catalytic" evidence="2">
    <location>
        <begin position="209"/>
        <end position="461"/>
    </location>
</feature>
<name>A0A8H5Y9J2_9HYPO</name>
<dbReference type="GO" id="GO:0020037">
    <property type="term" value="F:heme binding"/>
    <property type="evidence" value="ECO:0007669"/>
    <property type="project" value="InterPro"/>
</dbReference>
<dbReference type="InterPro" id="IPR036396">
    <property type="entry name" value="Cyt_P450_sf"/>
</dbReference>
<dbReference type="Pfam" id="PF03080">
    <property type="entry name" value="Neprosin"/>
    <property type="match status" value="1"/>
</dbReference>
<evidence type="ECO:0000256" key="1">
    <source>
        <dbReference type="SAM" id="SignalP"/>
    </source>
</evidence>
<dbReference type="GO" id="GO:0004497">
    <property type="term" value="F:monooxygenase activity"/>
    <property type="evidence" value="ECO:0007669"/>
    <property type="project" value="UniProtKB-KW"/>
</dbReference>
<comment type="caution">
    <text evidence="3">The sequence shown here is derived from an EMBL/GenBank/DDBJ whole genome shotgun (WGS) entry which is preliminary data.</text>
</comment>
<dbReference type="SUPFAM" id="SSF48264">
    <property type="entry name" value="Cytochrome P450"/>
    <property type="match status" value="1"/>
</dbReference>
<dbReference type="InterPro" id="IPR053168">
    <property type="entry name" value="Glutamic_endopeptidase"/>
</dbReference>
<dbReference type="Gene3D" id="1.10.630.10">
    <property type="entry name" value="Cytochrome P450"/>
    <property type="match status" value="1"/>
</dbReference>
<keyword evidence="4" id="KW-1185">Reference proteome</keyword>
<dbReference type="PANTHER" id="PTHR31589:SF110">
    <property type="entry name" value="PROTEIN, PUTATIVE (DUF239)-RELATED"/>
    <property type="match status" value="1"/>
</dbReference>
<dbReference type="Proteomes" id="UP000544331">
    <property type="component" value="Unassembled WGS sequence"/>
</dbReference>
<organism evidence="3 4">
    <name type="scientific">Fusarium mundagurra</name>
    <dbReference type="NCBI Taxonomy" id="1567541"/>
    <lineage>
        <taxon>Eukaryota</taxon>
        <taxon>Fungi</taxon>
        <taxon>Dikarya</taxon>
        <taxon>Ascomycota</taxon>
        <taxon>Pezizomycotina</taxon>
        <taxon>Sordariomycetes</taxon>
        <taxon>Hypocreomycetidae</taxon>
        <taxon>Hypocreales</taxon>
        <taxon>Nectriaceae</taxon>
        <taxon>Fusarium</taxon>
        <taxon>Fusarium fujikuroi species complex</taxon>
    </lineage>
</organism>
<reference evidence="3 4" key="1">
    <citation type="submission" date="2020-05" db="EMBL/GenBank/DDBJ databases">
        <title>Identification and distribution of gene clusters putatively required for synthesis of sphingolipid metabolism inhibitors in phylogenetically diverse species of the filamentous fungus Fusarium.</title>
        <authorList>
            <person name="Kim H.-S."/>
            <person name="Busman M."/>
            <person name="Brown D.W."/>
            <person name="Divon H."/>
            <person name="Uhlig S."/>
            <person name="Proctor R.H."/>
        </authorList>
    </citation>
    <scope>NUCLEOTIDE SEQUENCE [LARGE SCALE GENOMIC DNA]</scope>
    <source>
        <strain evidence="3 4">NRRL 66235</strain>
    </source>
</reference>
<dbReference type="AlphaFoldDB" id="A0A8H5Y9J2"/>
<feature type="chain" id="PRO_5034060115" evidence="1">
    <location>
        <begin position="18"/>
        <end position="669"/>
    </location>
</feature>
<dbReference type="InterPro" id="IPR001128">
    <property type="entry name" value="Cyt_P450"/>
</dbReference>
<accession>A0A8H5Y9J2</accession>